<dbReference type="OrthoDB" id="4184833at2"/>
<dbReference type="InterPro" id="IPR052943">
    <property type="entry name" value="TMTC_O-mannosyl-trnsfr"/>
</dbReference>
<name>A0A540VZP8_9ACTN</name>
<dbReference type="InterPro" id="IPR011990">
    <property type="entry name" value="TPR-like_helical_dom_sf"/>
</dbReference>
<dbReference type="RefSeq" id="WP_141632951.1">
    <property type="nucleotide sequence ID" value="NZ_VIGB01000003.1"/>
</dbReference>
<dbReference type="Proteomes" id="UP000319103">
    <property type="component" value="Unassembled WGS sequence"/>
</dbReference>
<keyword evidence="2" id="KW-1185">Reference proteome</keyword>
<dbReference type="PANTHER" id="PTHR44809">
    <property type="match status" value="1"/>
</dbReference>
<accession>A0A540VZP8</accession>
<proteinExistence type="predicted"/>
<gene>
    <name evidence="1" type="ORF">E6W39_08160</name>
</gene>
<protein>
    <submittedName>
        <fullName evidence="1">Tetratricopeptide repeat protein</fullName>
    </submittedName>
</protein>
<evidence type="ECO:0000313" key="1">
    <source>
        <dbReference type="EMBL" id="TQF02249.1"/>
    </source>
</evidence>
<reference evidence="1 2" key="1">
    <citation type="submission" date="2019-06" db="EMBL/GenBank/DDBJ databases">
        <title>Description of Kitasatospora acidophila sp. nov. isolated from pine grove soil, and reclassification of Streptomyces novaecaesareae to Kitasatospora novaeceasareae comb. nov.</title>
        <authorList>
            <person name="Kim M.J."/>
        </authorList>
    </citation>
    <scope>NUCLEOTIDE SEQUENCE [LARGE SCALE GENOMIC DNA]</scope>
    <source>
        <strain evidence="1 2">MMS16-CNU292</strain>
    </source>
</reference>
<dbReference type="EMBL" id="VIGB01000003">
    <property type="protein sequence ID" value="TQF02249.1"/>
    <property type="molecule type" value="Genomic_DNA"/>
</dbReference>
<organism evidence="1 2">
    <name type="scientific">Kitasatospora acidiphila</name>
    <dbReference type="NCBI Taxonomy" id="2567942"/>
    <lineage>
        <taxon>Bacteria</taxon>
        <taxon>Bacillati</taxon>
        <taxon>Actinomycetota</taxon>
        <taxon>Actinomycetes</taxon>
        <taxon>Kitasatosporales</taxon>
        <taxon>Streptomycetaceae</taxon>
        <taxon>Kitasatospora</taxon>
    </lineage>
</organism>
<dbReference type="AlphaFoldDB" id="A0A540VZP8"/>
<dbReference type="Pfam" id="PF13432">
    <property type="entry name" value="TPR_16"/>
    <property type="match status" value="2"/>
</dbReference>
<dbReference type="SUPFAM" id="SSF48452">
    <property type="entry name" value="TPR-like"/>
    <property type="match status" value="1"/>
</dbReference>
<comment type="caution">
    <text evidence="1">The sequence shown here is derived from an EMBL/GenBank/DDBJ whole genome shotgun (WGS) entry which is preliminary data.</text>
</comment>
<evidence type="ECO:0000313" key="2">
    <source>
        <dbReference type="Proteomes" id="UP000319103"/>
    </source>
</evidence>
<dbReference type="Gene3D" id="1.25.40.10">
    <property type="entry name" value="Tetratricopeptide repeat domain"/>
    <property type="match status" value="1"/>
</dbReference>
<dbReference type="PANTHER" id="PTHR44809:SF1">
    <property type="entry name" value="PROTEIN O-MANNOSYL-TRANSFERASE TMTC1"/>
    <property type="match status" value="1"/>
</dbReference>
<sequence>MTGGAGQTADSLFDLGASERAAGNVDAARAAFARAAATGHPDIAPKALANLAVLEASAGRTAEARSAFERAIATGHPDHAPQSQFNFAIFLQRQGDLTRARELYQQAVASGHPEHARKAMFNLANLAAEQGRLDEACGLFLRAMAPPFVGDTAWRAHRRLVEVDPGRLPDAREVYLRAIANEADDERTANQARELLLDLDPQHAVPPRTISLGHRQFDLAEIEFAEWATGRPGYGSGYLDVYTRDGQQHTLFIDLGDRYDSQGFEWLRRHLGPDQL</sequence>